<dbReference type="Proteomes" id="UP000180194">
    <property type="component" value="Unassembled WGS sequence"/>
</dbReference>
<organism evidence="1 2">
    <name type="scientific">Cytobacillus oceanisediminis</name>
    <dbReference type="NCBI Taxonomy" id="665099"/>
    <lineage>
        <taxon>Bacteria</taxon>
        <taxon>Bacillati</taxon>
        <taxon>Bacillota</taxon>
        <taxon>Bacilli</taxon>
        <taxon>Bacillales</taxon>
        <taxon>Bacillaceae</taxon>
        <taxon>Cytobacillus</taxon>
    </lineage>
</organism>
<reference evidence="1 2" key="1">
    <citation type="submission" date="2016-07" db="EMBL/GenBank/DDBJ databases">
        <title>Bacillus oceanisediminis whole genome.</title>
        <authorList>
            <person name="Pal Y."/>
            <person name="Verma A."/>
            <person name="Mual P."/>
            <person name="Srinivasan K."/>
        </authorList>
    </citation>
    <scope>NUCLEOTIDE SEQUENCE [LARGE SCALE GENOMIC DNA]</scope>
    <source>
        <strain evidence="1 2">Bhandara28</strain>
    </source>
</reference>
<keyword evidence="2" id="KW-1185">Reference proteome</keyword>
<name>A0ABX3CXT9_9BACI</name>
<evidence type="ECO:0000313" key="1">
    <source>
        <dbReference type="EMBL" id="OHX49899.1"/>
    </source>
</evidence>
<comment type="caution">
    <text evidence="1">The sequence shown here is derived from an EMBL/GenBank/DDBJ whole genome shotgun (WGS) entry which is preliminary data.</text>
</comment>
<dbReference type="EMBL" id="MBRJ01000008">
    <property type="protein sequence ID" value="OHX49899.1"/>
    <property type="molecule type" value="Genomic_DNA"/>
</dbReference>
<protein>
    <submittedName>
        <fullName evidence="1">Uncharacterized protein</fullName>
    </submittedName>
</protein>
<evidence type="ECO:0000313" key="2">
    <source>
        <dbReference type="Proteomes" id="UP000180194"/>
    </source>
</evidence>
<sequence length="67" mass="7515">MVPRGQIISNAFFSGLVSAYNQQTNETAEHLKIGQAESMEVLNNKLCIGVYPGAFLFEYVKSQIDFR</sequence>
<gene>
    <name evidence="1" type="ORF">BBV17_10365</name>
</gene>
<proteinExistence type="predicted"/>
<accession>A0ABX3CXT9</accession>